<dbReference type="GO" id="GO:0009231">
    <property type="term" value="P:riboflavin biosynthetic process"/>
    <property type="evidence" value="ECO:0007669"/>
    <property type="project" value="UniProtKB-KW"/>
</dbReference>
<evidence type="ECO:0000313" key="14">
    <source>
        <dbReference type="Proteomes" id="UP000265882"/>
    </source>
</evidence>
<dbReference type="InterPro" id="IPR026017">
    <property type="entry name" value="Lumazine-bd_dom"/>
</dbReference>
<comment type="catalytic activity">
    <reaction evidence="1">
        <text>2 6,7-dimethyl-8-(1-D-ribityl)lumazine + H(+) = 5-amino-6-(D-ribitylamino)uracil + riboflavin</text>
        <dbReference type="Rhea" id="RHEA:20772"/>
        <dbReference type="ChEBI" id="CHEBI:15378"/>
        <dbReference type="ChEBI" id="CHEBI:15934"/>
        <dbReference type="ChEBI" id="CHEBI:57986"/>
        <dbReference type="ChEBI" id="CHEBI:58201"/>
        <dbReference type="EC" id="2.5.1.9"/>
    </reaction>
</comment>
<organism evidence="13 14">
    <name type="scientific">Abyssobacteria bacterium (strain SURF_5)</name>
    <dbReference type="NCBI Taxonomy" id="2093360"/>
    <lineage>
        <taxon>Bacteria</taxon>
        <taxon>Pseudomonadati</taxon>
        <taxon>Candidatus Hydrogenedentota</taxon>
        <taxon>Candidatus Abyssobacteria</taxon>
    </lineage>
</organism>
<dbReference type="InterPro" id="IPR023366">
    <property type="entry name" value="ATP_synth_asu-like_sf"/>
</dbReference>
<feature type="domain" description="Lumazine-binding" evidence="12">
    <location>
        <begin position="96"/>
        <end position="192"/>
    </location>
</feature>
<dbReference type="InterPro" id="IPR001783">
    <property type="entry name" value="Lumazine-bd"/>
</dbReference>
<sequence length="210" mass="22597">MFTGIIQEIGLIREILPGQAYKLRVGAKKTLKDIELGDSISIDGACLTVVDYDAASFQVDAMPETIEKTTLKYLQIGGKVNLESSLRLGDKLGGHWVAGHVDGTGKILTTRRSGNSVLYEISVPPELAEQLAPKGSVAVDGISLTVIECSRSAFTIGIIPHTLQHTTLNSKGAGDYVNLETDVIGKYIYRYLRGASGTVTEKLLRDSGFL</sequence>
<evidence type="ECO:0000256" key="1">
    <source>
        <dbReference type="ARBA" id="ARBA00000968"/>
    </source>
</evidence>
<evidence type="ECO:0000256" key="2">
    <source>
        <dbReference type="ARBA" id="ARBA00002803"/>
    </source>
</evidence>
<dbReference type="Pfam" id="PF00677">
    <property type="entry name" value="Lum_binding"/>
    <property type="match status" value="2"/>
</dbReference>
<evidence type="ECO:0000256" key="3">
    <source>
        <dbReference type="ARBA" id="ARBA00004887"/>
    </source>
</evidence>
<dbReference type="AlphaFoldDB" id="A0A3A4N770"/>
<keyword evidence="8 13" id="KW-0808">Transferase</keyword>
<dbReference type="EC" id="2.5.1.9" evidence="5 10"/>
<dbReference type="Proteomes" id="UP000265882">
    <property type="component" value="Unassembled WGS sequence"/>
</dbReference>
<dbReference type="SUPFAM" id="SSF63380">
    <property type="entry name" value="Riboflavin synthase domain-like"/>
    <property type="match status" value="2"/>
</dbReference>
<dbReference type="Gene3D" id="2.40.30.20">
    <property type="match status" value="2"/>
</dbReference>
<evidence type="ECO:0000256" key="9">
    <source>
        <dbReference type="ARBA" id="ARBA00022737"/>
    </source>
</evidence>
<evidence type="ECO:0000256" key="5">
    <source>
        <dbReference type="ARBA" id="ARBA00012827"/>
    </source>
</evidence>
<evidence type="ECO:0000256" key="8">
    <source>
        <dbReference type="ARBA" id="ARBA00022679"/>
    </source>
</evidence>
<evidence type="ECO:0000256" key="4">
    <source>
        <dbReference type="ARBA" id="ARBA00011233"/>
    </source>
</evidence>
<dbReference type="GO" id="GO:0004746">
    <property type="term" value="F:riboflavin synthase activity"/>
    <property type="evidence" value="ECO:0007669"/>
    <property type="project" value="UniProtKB-UniRule"/>
</dbReference>
<dbReference type="NCBIfam" id="NF006767">
    <property type="entry name" value="PRK09289.1"/>
    <property type="match status" value="1"/>
</dbReference>
<dbReference type="InterPro" id="IPR017938">
    <property type="entry name" value="Riboflavin_synthase-like_b-brl"/>
</dbReference>
<feature type="domain" description="Lumazine-binding" evidence="12">
    <location>
        <begin position="1"/>
        <end position="95"/>
    </location>
</feature>
<dbReference type="CDD" id="cd00402">
    <property type="entry name" value="Riboflavin_synthase_like"/>
    <property type="match status" value="1"/>
</dbReference>
<reference evidence="13 14" key="1">
    <citation type="journal article" date="2017" name="ISME J.">
        <title>Energy and carbon metabolisms in a deep terrestrial subsurface fluid microbial community.</title>
        <authorList>
            <person name="Momper L."/>
            <person name="Jungbluth S.P."/>
            <person name="Lee M.D."/>
            <person name="Amend J.P."/>
        </authorList>
    </citation>
    <scope>NUCLEOTIDE SEQUENCE [LARGE SCALE GENOMIC DNA]</scope>
    <source>
        <strain evidence="13">SURF_5</strain>
    </source>
</reference>
<gene>
    <name evidence="13" type="ORF">C4520_16495</name>
</gene>
<comment type="function">
    <text evidence="2">Catalyzes the dismutation of two molecules of 6,7-dimethyl-8-ribityllumazine, resulting in the formation of riboflavin and 5-amino-6-(D-ribitylamino)uracil.</text>
</comment>
<name>A0A3A4N770_ABYX5</name>
<dbReference type="PANTHER" id="PTHR21098:SF12">
    <property type="entry name" value="RIBOFLAVIN SYNTHASE"/>
    <property type="match status" value="1"/>
</dbReference>
<proteinExistence type="predicted"/>
<comment type="caution">
    <text evidence="13">The sequence shown here is derived from an EMBL/GenBank/DDBJ whole genome shotgun (WGS) entry which is preliminary data.</text>
</comment>
<dbReference type="PIRSF" id="PIRSF000498">
    <property type="entry name" value="Riboflavin_syn_A"/>
    <property type="match status" value="1"/>
</dbReference>
<dbReference type="NCBIfam" id="TIGR00187">
    <property type="entry name" value="ribE"/>
    <property type="match status" value="1"/>
</dbReference>
<feature type="repeat" description="Lumazine-binding" evidence="11">
    <location>
        <begin position="96"/>
        <end position="192"/>
    </location>
</feature>
<feature type="repeat" description="Lumazine-binding" evidence="11">
    <location>
        <begin position="1"/>
        <end position="95"/>
    </location>
</feature>
<evidence type="ECO:0000256" key="6">
    <source>
        <dbReference type="ARBA" id="ARBA00013950"/>
    </source>
</evidence>
<evidence type="ECO:0000259" key="12">
    <source>
        <dbReference type="PROSITE" id="PS51177"/>
    </source>
</evidence>
<evidence type="ECO:0000313" key="13">
    <source>
        <dbReference type="EMBL" id="RJP17563.1"/>
    </source>
</evidence>
<dbReference type="PANTHER" id="PTHR21098">
    <property type="entry name" value="RIBOFLAVIN SYNTHASE ALPHA CHAIN"/>
    <property type="match status" value="1"/>
</dbReference>
<comment type="pathway">
    <text evidence="3">Cofactor biosynthesis; riboflavin biosynthesis; riboflavin from 2-hydroxy-3-oxobutyl phosphate and 5-amino-6-(D-ribitylamino)uracil: step 2/2.</text>
</comment>
<dbReference type="PROSITE" id="PS51177">
    <property type="entry name" value="LUMAZINE_BIND"/>
    <property type="match status" value="2"/>
</dbReference>
<evidence type="ECO:0000256" key="7">
    <source>
        <dbReference type="ARBA" id="ARBA00022619"/>
    </source>
</evidence>
<protein>
    <recommendedName>
        <fullName evidence="6 10">Riboflavin synthase</fullName>
        <ecNumber evidence="5 10">2.5.1.9</ecNumber>
    </recommendedName>
</protein>
<evidence type="ECO:0000256" key="11">
    <source>
        <dbReference type="PROSITE-ProRule" id="PRU00524"/>
    </source>
</evidence>
<dbReference type="FunFam" id="2.40.30.20:FF:000003">
    <property type="entry name" value="Riboflavin synthase, alpha subunit"/>
    <property type="match status" value="1"/>
</dbReference>
<accession>A0A3A4N770</accession>
<keyword evidence="7" id="KW-0686">Riboflavin biosynthesis</keyword>
<evidence type="ECO:0000256" key="10">
    <source>
        <dbReference type="NCBIfam" id="TIGR00187"/>
    </source>
</evidence>
<dbReference type="FunFam" id="2.40.30.20:FF:000004">
    <property type="entry name" value="Riboflavin synthase, alpha subunit"/>
    <property type="match status" value="1"/>
</dbReference>
<dbReference type="EMBL" id="QZKU01000114">
    <property type="protein sequence ID" value="RJP17563.1"/>
    <property type="molecule type" value="Genomic_DNA"/>
</dbReference>
<comment type="subunit">
    <text evidence="4">Homotrimer.</text>
</comment>
<keyword evidence="9" id="KW-0677">Repeat</keyword>